<feature type="region of interest" description="Disordered" evidence="1">
    <location>
        <begin position="70"/>
        <end position="115"/>
    </location>
</feature>
<sequence>MAVICVHEKAVNSPRSSMVKPSRSRHTSRVNGGAEKKELQLVDEVGGNDGSDEPEAMETDCIVLSEEVAGDDEKEVKKEAETSQEAEHAAASKAKTASKEMAAGAASAAAGDEKK</sequence>
<protein>
    <submittedName>
        <fullName evidence="4">Prothymosin alpha-like</fullName>
    </submittedName>
</protein>
<dbReference type="WBParaSite" id="GPUH_0000934701-mRNA-1">
    <property type="protein sequence ID" value="GPUH_0000934701-mRNA-1"/>
    <property type="gene ID" value="GPUH_0000934701"/>
</dbReference>
<organism evidence="4">
    <name type="scientific">Gongylonema pulchrum</name>
    <dbReference type="NCBI Taxonomy" id="637853"/>
    <lineage>
        <taxon>Eukaryota</taxon>
        <taxon>Metazoa</taxon>
        <taxon>Ecdysozoa</taxon>
        <taxon>Nematoda</taxon>
        <taxon>Chromadorea</taxon>
        <taxon>Rhabditida</taxon>
        <taxon>Spirurina</taxon>
        <taxon>Spiruromorpha</taxon>
        <taxon>Spiruroidea</taxon>
        <taxon>Gongylonematidae</taxon>
        <taxon>Gongylonema</taxon>
    </lineage>
</organism>
<evidence type="ECO:0000313" key="2">
    <source>
        <dbReference type="EMBL" id="VDK71002.1"/>
    </source>
</evidence>
<evidence type="ECO:0000313" key="3">
    <source>
        <dbReference type="Proteomes" id="UP000271098"/>
    </source>
</evidence>
<feature type="compositionally biased region" description="Low complexity" evidence="1">
    <location>
        <begin position="91"/>
        <end position="115"/>
    </location>
</feature>
<feature type="region of interest" description="Disordered" evidence="1">
    <location>
        <begin position="11"/>
        <end position="56"/>
    </location>
</feature>
<dbReference type="Proteomes" id="UP000271098">
    <property type="component" value="Unassembled WGS sequence"/>
</dbReference>
<reference evidence="4" key="1">
    <citation type="submission" date="2016-06" db="UniProtKB">
        <authorList>
            <consortium name="WormBaseParasite"/>
        </authorList>
    </citation>
    <scope>IDENTIFICATION</scope>
</reference>
<feature type="compositionally biased region" description="Basic and acidic residues" evidence="1">
    <location>
        <begin position="74"/>
        <end position="90"/>
    </location>
</feature>
<proteinExistence type="predicted"/>
<gene>
    <name evidence="2" type="ORF">GPUH_LOCUS9336</name>
</gene>
<dbReference type="AlphaFoldDB" id="A0A183DKU5"/>
<dbReference type="EMBL" id="UYRT01030095">
    <property type="protein sequence ID" value="VDK71002.1"/>
    <property type="molecule type" value="Genomic_DNA"/>
</dbReference>
<reference evidence="2 3" key="2">
    <citation type="submission" date="2018-11" db="EMBL/GenBank/DDBJ databases">
        <authorList>
            <consortium name="Pathogen Informatics"/>
        </authorList>
    </citation>
    <scope>NUCLEOTIDE SEQUENCE [LARGE SCALE GENOMIC DNA]</scope>
</reference>
<name>A0A183DKU5_9BILA</name>
<evidence type="ECO:0000256" key="1">
    <source>
        <dbReference type="SAM" id="MobiDB-lite"/>
    </source>
</evidence>
<keyword evidence="3" id="KW-1185">Reference proteome</keyword>
<evidence type="ECO:0000313" key="4">
    <source>
        <dbReference type="WBParaSite" id="GPUH_0000934701-mRNA-1"/>
    </source>
</evidence>
<accession>A0A183DKU5</accession>